<organism evidence="1 2">
    <name type="scientific">Parelaphostrongylus tenuis</name>
    <name type="common">Meningeal worm</name>
    <dbReference type="NCBI Taxonomy" id="148309"/>
    <lineage>
        <taxon>Eukaryota</taxon>
        <taxon>Metazoa</taxon>
        <taxon>Ecdysozoa</taxon>
        <taxon>Nematoda</taxon>
        <taxon>Chromadorea</taxon>
        <taxon>Rhabditida</taxon>
        <taxon>Rhabditina</taxon>
        <taxon>Rhabditomorpha</taxon>
        <taxon>Strongyloidea</taxon>
        <taxon>Metastrongylidae</taxon>
        <taxon>Parelaphostrongylus</taxon>
    </lineage>
</organism>
<comment type="caution">
    <text evidence="1">The sequence shown here is derived from an EMBL/GenBank/DDBJ whole genome shotgun (WGS) entry which is preliminary data.</text>
</comment>
<accession>A0AAD5QRH0</accession>
<sequence>MRATECKVSRIRKMNVREKRQWLQRRVIYKVKDKRTFKTDIHRIIEKNRWRSSMPLLLEAISNRVD</sequence>
<protein>
    <submittedName>
        <fullName evidence="1">Uncharacterized protein</fullName>
    </submittedName>
</protein>
<reference evidence="1" key="1">
    <citation type="submission" date="2021-06" db="EMBL/GenBank/DDBJ databases">
        <title>Parelaphostrongylus tenuis whole genome reference sequence.</title>
        <authorList>
            <person name="Garwood T.J."/>
            <person name="Larsen P.A."/>
            <person name="Fountain-Jones N.M."/>
            <person name="Garbe J.R."/>
            <person name="Macchietto M.G."/>
            <person name="Kania S.A."/>
            <person name="Gerhold R.W."/>
            <person name="Richards J.E."/>
            <person name="Wolf T.M."/>
        </authorList>
    </citation>
    <scope>NUCLEOTIDE SEQUENCE</scope>
    <source>
        <strain evidence="1">MNPRO001-30</strain>
        <tissue evidence="1">Meninges</tissue>
    </source>
</reference>
<keyword evidence="2" id="KW-1185">Reference proteome</keyword>
<evidence type="ECO:0000313" key="2">
    <source>
        <dbReference type="Proteomes" id="UP001196413"/>
    </source>
</evidence>
<dbReference type="AlphaFoldDB" id="A0AAD5QRH0"/>
<proteinExistence type="predicted"/>
<dbReference type="EMBL" id="JAHQIW010003684">
    <property type="protein sequence ID" value="KAJ1359727.1"/>
    <property type="molecule type" value="Genomic_DNA"/>
</dbReference>
<evidence type="ECO:0000313" key="1">
    <source>
        <dbReference type="EMBL" id="KAJ1359727.1"/>
    </source>
</evidence>
<gene>
    <name evidence="1" type="ORF">KIN20_018513</name>
</gene>
<dbReference type="Proteomes" id="UP001196413">
    <property type="component" value="Unassembled WGS sequence"/>
</dbReference>
<name>A0AAD5QRH0_PARTN</name>